<evidence type="ECO:0000313" key="3">
    <source>
        <dbReference type="Proteomes" id="UP000650467"/>
    </source>
</evidence>
<feature type="region of interest" description="Disordered" evidence="1">
    <location>
        <begin position="1087"/>
        <end position="1254"/>
    </location>
</feature>
<organism evidence="2 3">
    <name type="scientific">Chlamydomonas incerta</name>
    <dbReference type="NCBI Taxonomy" id="51695"/>
    <lineage>
        <taxon>Eukaryota</taxon>
        <taxon>Viridiplantae</taxon>
        <taxon>Chlorophyta</taxon>
        <taxon>core chlorophytes</taxon>
        <taxon>Chlorophyceae</taxon>
        <taxon>CS clade</taxon>
        <taxon>Chlamydomonadales</taxon>
        <taxon>Chlamydomonadaceae</taxon>
        <taxon>Chlamydomonas</taxon>
    </lineage>
</organism>
<gene>
    <name evidence="2" type="ORF">HXX76_010631</name>
</gene>
<comment type="caution">
    <text evidence="2">The sequence shown here is derived from an EMBL/GenBank/DDBJ whole genome shotgun (WGS) entry which is preliminary data.</text>
</comment>
<feature type="compositionally biased region" description="Acidic residues" evidence="1">
    <location>
        <begin position="622"/>
        <end position="638"/>
    </location>
</feature>
<feature type="region of interest" description="Disordered" evidence="1">
    <location>
        <begin position="915"/>
        <end position="935"/>
    </location>
</feature>
<proteinExistence type="predicted"/>
<dbReference type="OrthoDB" id="72282at2759"/>
<feature type="compositionally biased region" description="Polar residues" evidence="1">
    <location>
        <begin position="58"/>
        <end position="76"/>
    </location>
</feature>
<feature type="region of interest" description="Disordered" evidence="1">
    <location>
        <begin position="507"/>
        <end position="590"/>
    </location>
</feature>
<feature type="compositionally biased region" description="Low complexity" evidence="1">
    <location>
        <begin position="242"/>
        <end position="255"/>
    </location>
</feature>
<evidence type="ECO:0000256" key="1">
    <source>
        <dbReference type="SAM" id="MobiDB-lite"/>
    </source>
</evidence>
<dbReference type="EMBL" id="JAEHOC010000029">
    <property type="protein sequence ID" value="KAG2429849.1"/>
    <property type="molecule type" value="Genomic_DNA"/>
</dbReference>
<feature type="compositionally biased region" description="Low complexity" evidence="1">
    <location>
        <begin position="192"/>
        <end position="213"/>
    </location>
</feature>
<feature type="region of interest" description="Disordered" evidence="1">
    <location>
        <begin position="716"/>
        <end position="843"/>
    </location>
</feature>
<feature type="compositionally biased region" description="Low complexity" evidence="1">
    <location>
        <begin position="1181"/>
        <end position="1196"/>
    </location>
</feature>
<accession>A0A835SMQ9</accession>
<evidence type="ECO:0000313" key="2">
    <source>
        <dbReference type="EMBL" id="KAG2429849.1"/>
    </source>
</evidence>
<reference evidence="2" key="1">
    <citation type="journal article" date="2020" name="bioRxiv">
        <title>Comparative genomics of Chlamydomonas.</title>
        <authorList>
            <person name="Craig R.J."/>
            <person name="Hasan A.R."/>
            <person name="Ness R.W."/>
            <person name="Keightley P.D."/>
        </authorList>
    </citation>
    <scope>NUCLEOTIDE SEQUENCE</scope>
    <source>
        <strain evidence="2">SAG 7.73</strain>
    </source>
</reference>
<feature type="region of interest" description="Disordered" evidence="1">
    <location>
        <begin position="947"/>
        <end position="1037"/>
    </location>
</feature>
<feature type="compositionally biased region" description="Low complexity" evidence="1">
    <location>
        <begin position="557"/>
        <end position="589"/>
    </location>
</feature>
<keyword evidence="3" id="KW-1185">Reference proteome</keyword>
<feature type="compositionally biased region" description="Low complexity" evidence="1">
    <location>
        <begin position="750"/>
        <end position="760"/>
    </location>
</feature>
<dbReference type="Proteomes" id="UP000650467">
    <property type="component" value="Unassembled WGS sequence"/>
</dbReference>
<feature type="compositionally biased region" description="Low complexity" evidence="1">
    <location>
        <begin position="91"/>
        <end position="104"/>
    </location>
</feature>
<feature type="compositionally biased region" description="Acidic residues" evidence="1">
    <location>
        <begin position="541"/>
        <end position="556"/>
    </location>
</feature>
<name>A0A835SMQ9_CHLIN</name>
<feature type="region of interest" description="Disordered" evidence="1">
    <location>
        <begin position="1272"/>
        <end position="1308"/>
    </location>
</feature>
<feature type="compositionally biased region" description="Gly residues" evidence="1">
    <location>
        <begin position="256"/>
        <end position="266"/>
    </location>
</feature>
<evidence type="ECO:0008006" key="4">
    <source>
        <dbReference type="Google" id="ProtNLM"/>
    </source>
</evidence>
<feature type="compositionally biased region" description="Acidic residues" evidence="1">
    <location>
        <begin position="513"/>
        <end position="526"/>
    </location>
</feature>
<feature type="compositionally biased region" description="Low complexity" evidence="1">
    <location>
        <begin position="716"/>
        <end position="742"/>
    </location>
</feature>
<feature type="region of interest" description="Disordered" evidence="1">
    <location>
        <begin position="616"/>
        <end position="664"/>
    </location>
</feature>
<protein>
    <recommendedName>
        <fullName evidence="4">Flagellar associated protein</fullName>
    </recommendedName>
</protein>
<feature type="compositionally biased region" description="Acidic residues" evidence="1">
    <location>
        <begin position="969"/>
        <end position="979"/>
    </location>
</feature>
<feature type="compositionally biased region" description="Polar residues" evidence="1">
    <location>
        <begin position="222"/>
        <end position="231"/>
    </location>
</feature>
<feature type="compositionally biased region" description="Low complexity" evidence="1">
    <location>
        <begin position="527"/>
        <end position="536"/>
    </location>
</feature>
<feature type="compositionally biased region" description="Low complexity" evidence="1">
    <location>
        <begin position="170"/>
        <end position="184"/>
    </location>
</feature>
<sequence>MAPTDGGTEASKRMHEYLLSKQRKQEEYWLRKYGKVVQAAPPSVGKPSGNPRLPAIGTINSGINSGAPSNRTSNAGLPSAEPSGSMLPPIAGAQQAHGGAAPAGMLPPHNIRHQQPRGQAPIFQAKEPVRDFFQRNAPRAGRGGGGGPAARDEYGNVIPPSRRPPEPLRRGPNQQPLPRQLPPLAGGGEQGYGSPQMQMQMQMQQGGDGEQQQLAGEGSWSLAAQQQQGYASSPDVGGGYGSPEQQQYGQPQYGSPQGGYGGSPGAAGGRLAPLQYEASAPALGAGVRTSYNGSPGAAGGVSPYHQKPLRNLEMELTVIKAIKAREDVLERLRIAGGKLDAGFGGAAPVVLSPVDPLVRLFYRLVGTLRQRTLDAVESIAAWRRKVSPSEPFVYYGVDYLAAIGPDCGFLDSLPFLRSRLSFGKAADDPFLVELTPDGIPIEEATTCDLRRGGQRFSSDALRIRMARKILAQYCGRPLPHEMSSCMMSEAAAGSAAASPAGAKAAAGAAAALAEEEDEEEDEEEQEQAASPSAGAAVQTEPIEEGDGEEDEEEAESEVASPAAAAAAAASMPRAASPPAVPSPRAAEPPTMRAITPPAAVAVAVAVAAAAVAVAVAKPASSDDLEPLPEPEPEAEPEPEVQPQPQPQPEPERSAAEQQLPVFEDDGDFIDFAIGAIIHSLEQPHADSIEPGTFTVAGWEIDRQLEEVVSGIAASSSSSAPAAPAAAALPGSKPPSRAGAHPVLGGGAGAGSKPPSRGAPAVGAAKPPSRGGPAGGSILDRISPVKPPSRGAAGPPSTSAKSPVRVHLRPGSRGVGVDLSMDGEGPAMADLGSEEAGGDARSPVRVHLRPGSRGLAMNLSMDGEGEGEGEGAGLLLGDYMAAREAQAVAAAAAGGTGSAVQYGLPAITEDQSAYFAGEDEEEESTPGGSRPPVRVHLKPHSRGLDVGISMDGEGPGMGDLGPLPPLHVDGEDDEDEEEEEASTKAPAKSPVRVHLRPGSRGVGVDLSMDGEAKRAPVSAPRPLPPALSVPDAAARSPVRVHLRPGSRGVGMDVSMDGEAFPMPAPPAPAPADASGRSPVRVHLRPGSRGLAMNLSMDGEGPAESDVGASGAPGLPAITEDQSAYFGAGEGEEEEATPGGSRPPVRVHLKPHSRGLDMGISMDGEAFPLPPAQQTQEQEEPAPSEQAAPAQADEPAEAAADRGAADEEQEEEASTPAAKSPVRVHLRPGSRGLAMNLSMDGEGPAEADVGESAAPGLPAITEDQSAYFGAEDEAGAAKSPVRVHLRPHSRGVDMGLSMDGEGPAAEDLGA</sequence>
<feature type="compositionally biased region" description="Pro residues" evidence="1">
    <location>
        <begin position="639"/>
        <end position="648"/>
    </location>
</feature>
<feature type="region of interest" description="Disordered" evidence="1">
    <location>
        <begin position="39"/>
        <end position="266"/>
    </location>
</feature>